<accession>A0AAI9XD70</accession>
<reference evidence="2" key="1">
    <citation type="submission" date="2015-06" db="EMBL/GenBank/DDBJ databases">
        <authorList>
            <person name="Nguyen H."/>
        </authorList>
    </citation>
    <scope>NUCLEOTIDE SEQUENCE</scope>
    <source>
        <strain evidence="2">DAOM 180753</strain>
    </source>
</reference>
<dbReference type="EMBL" id="LACB01000024">
    <property type="protein sequence ID" value="KAJ9491803.1"/>
    <property type="molecule type" value="Genomic_DNA"/>
</dbReference>
<dbReference type="AlphaFoldDB" id="A0AAI9XD70"/>
<evidence type="ECO:0000256" key="1">
    <source>
        <dbReference type="SAM" id="MobiDB-lite"/>
    </source>
</evidence>
<evidence type="ECO:0000313" key="2">
    <source>
        <dbReference type="EMBL" id="KAJ9491803.1"/>
    </source>
</evidence>
<name>A0AAI9XD70_PENTH</name>
<proteinExistence type="predicted"/>
<gene>
    <name evidence="2" type="ORF">VN97_g1444</name>
</gene>
<dbReference type="Proteomes" id="UP001227192">
    <property type="component" value="Unassembled WGS sequence"/>
</dbReference>
<feature type="compositionally biased region" description="Polar residues" evidence="1">
    <location>
        <begin position="62"/>
        <end position="74"/>
    </location>
</feature>
<reference evidence="2" key="2">
    <citation type="journal article" date="2016" name="Fungal Biol.">
        <title>Ochratoxin A production by Penicillium thymicola.</title>
        <authorList>
            <person name="Nguyen H.D.T."/>
            <person name="McMullin D.R."/>
            <person name="Ponomareva E."/>
            <person name="Riley R."/>
            <person name="Pomraning K.R."/>
            <person name="Baker S.E."/>
            <person name="Seifert K.A."/>
        </authorList>
    </citation>
    <scope>NUCLEOTIDE SEQUENCE</scope>
    <source>
        <strain evidence="2">DAOM 180753</strain>
    </source>
</reference>
<evidence type="ECO:0000313" key="3">
    <source>
        <dbReference type="Proteomes" id="UP001227192"/>
    </source>
</evidence>
<comment type="caution">
    <text evidence="2">The sequence shown here is derived from an EMBL/GenBank/DDBJ whole genome shotgun (WGS) entry which is preliminary data.</text>
</comment>
<sequence length="74" mass="8598">MLKKSRGRIGRLCNDMGSRPLACCAQFYSVNKKRQGLSTKTERRPRSDRGNPVHSIKKKRSCFQTYSNNENRSY</sequence>
<organism evidence="2 3">
    <name type="scientific">Penicillium thymicola</name>
    <dbReference type="NCBI Taxonomy" id="293382"/>
    <lineage>
        <taxon>Eukaryota</taxon>
        <taxon>Fungi</taxon>
        <taxon>Dikarya</taxon>
        <taxon>Ascomycota</taxon>
        <taxon>Pezizomycotina</taxon>
        <taxon>Eurotiomycetes</taxon>
        <taxon>Eurotiomycetidae</taxon>
        <taxon>Eurotiales</taxon>
        <taxon>Aspergillaceae</taxon>
        <taxon>Penicillium</taxon>
    </lineage>
</organism>
<feature type="compositionally biased region" description="Basic and acidic residues" evidence="1">
    <location>
        <begin position="40"/>
        <end position="51"/>
    </location>
</feature>
<keyword evidence="3" id="KW-1185">Reference proteome</keyword>
<feature type="region of interest" description="Disordered" evidence="1">
    <location>
        <begin position="33"/>
        <end position="74"/>
    </location>
</feature>
<protein>
    <submittedName>
        <fullName evidence="2">Uncharacterized protein</fullName>
    </submittedName>
</protein>